<dbReference type="Proteomes" id="UP000266673">
    <property type="component" value="Unassembled WGS sequence"/>
</dbReference>
<accession>A0A397VGP7</accession>
<dbReference type="OrthoDB" id="10483400at2759"/>
<comment type="caution">
    <text evidence="1">The sequence shown here is derived from an EMBL/GenBank/DDBJ whole genome shotgun (WGS) entry which is preliminary data.</text>
</comment>
<protein>
    <submittedName>
        <fullName evidence="1">Uncharacterized protein</fullName>
    </submittedName>
</protein>
<evidence type="ECO:0000313" key="1">
    <source>
        <dbReference type="EMBL" id="RIB21645.1"/>
    </source>
</evidence>
<sequence>MAGFCIIREIFYNIFKPQESDLEEVLAKIFPKASKKEIKRYKGLFFDVEELDPVLVIVPNG</sequence>
<dbReference type="AlphaFoldDB" id="A0A397VGP7"/>
<reference evidence="1 2" key="1">
    <citation type="submission" date="2018-06" db="EMBL/GenBank/DDBJ databases">
        <title>Comparative genomics reveals the genomic features of Rhizophagus irregularis, R. cerebriforme, R. diaphanum and Gigaspora rosea, and their symbiotic lifestyle signature.</title>
        <authorList>
            <person name="Morin E."/>
            <person name="San Clemente H."/>
            <person name="Chen E.C.H."/>
            <person name="De La Providencia I."/>
            <person name="Hainaut M."/>
            <person name="Kuo A."/>
            <person name="Kohler A."/>
            <person name="Murat C."/>
            <person name="Tang N."/>
            <person name="Roy S."/>
            <person name="Loubradou J."/>
            <person name="Henrissat B."/>
            <person name="Grigoriev I.V."/>
            <person name="Corradi N."/>
            <person name="Roux C."/>
            <person name="Martin F.M."/>
        </authorList>
    </citation>
    <scope>NUCLEOTIDE SEQUENCE [LARGE SCALE GENOMIC DNA]</scope>
    <source>
        <strain evidence="1 2">DAOM 194757</strain>
    </source>
</reference>
<dbReference type="EMBL" id="QKWP01000349">
    <property type="protein sequence ID" value="RIB21645.1"/>
    <property type="molecule type" value="Genomic_DNA"/>
</dbReference>
<name>A0A397VGP7_9GLOM</name>
<evidence type="ECO:0000313" key="2">
    <source>
        <dbReference type="Proteomes" id="UP000266673"/>
    </source>
</evidence>
<gene>
    <name evidence="1" type="ORF">C2G38_2077663</name>
</gene>
<organism evidence="1 2">
    <name type="scientific">Gigaspora rosea</name>
    <dbReference type="NCBI Taxonomy" id="44941"/>
    <lineage>
        <taxon>Eukaryota</taxon>
        <taxon>Fungi</taxon>
        <taxon>Fungi incertae sedis</taxon>
        <taxon>Mucoromycota</taxon>
        <taxon>Glomeromycotina</taxon>
        <taxon>Glomeromycetes</taxon>
        <taxon>Diversisporales</taxon>
        <taxon>Gigasporaceae</taxon>
        <taxon>Gigaspora</taxon>
    </lineage>
</organism>
<proteinExistence type="predicted"/>
<keyword evidence="2" id="KW-1185">Reference proteome</keyword>